<feature type="non-terminal residue" evidence="6">
    <location>
        <position position="127"/>
    </location>
</feature>
<evidence type="ECO:0000256" key="5">
    <source>
        <dbReference type="ARBA" id="ARBA00023453"/>
    </source>
</evidence>
<evidence type="ECO:0000256" key="3">
    <source>
        <dbReference type="ARBA" id="ARBA00022691"/>
    </source>
</evidence>
<organism evidence="6 7">
    <name type="scientific">Ilex paraguariensis</name>
    <name type="common">yerba mate</name>
    <dbReference type="NCBI Taxonomy" id="185542"/>
    <lineage>
        <taxon>Eukaryota</taxon>
        <taxon>Viridiplantae</taxon>
        <taxon>Streptophyta</taxon>
        <taxon>Embryophyta</taxon>
        <taxon>Tracheophyta</taxon>
        <taxon>Spermatophyta</taxon>
        <taxon>Magnoliopsida</taxon>
        <taxon>eudicotyledons</taxon>
        <taxon>Gunneridae</taxon>
        <taxon>Pentapetalae</taxon>
        <taxon>asterids</taxon>
        <taxon>campanulids</taxon>
        <taxon>Aquifoliales</taxon>
        <taxon>Aquifoliaceae</taxon>
        <taxon>Ilex</taxon>
    </lineage>
</organism>
<dbReference type="InterPro" id="IPR029063">
    <property type="entry name" value="SAM-dependent_MTases_sf"/>
</dbReference>
<evidence type="ECO:0000256" key="2">
    <source>
        <dbReference type="ARBA" id="ARBA00022679"/>
    </source>
</evidence>
<accession>A0ABC8RWP5</accession>
<keyword evidence="4" id="KW-0438">Lignin biosynthesis</keyword>
<evidence type="ECO:0000313" key="6">
    <source>
        <dbReference type="EMBL" id="CAK9148952.1"/>
    </source>
</evidence>
<dbReference type="InterPro" id="IPR002935">
    <property type="entry name" value="SAM_O-MeTrfase"/>
</dbReference>
<keyword evidence="7" id="KW-1185">Reference proteome</keyword>
<keyword evidence="3" id="KW-0949">S-adenosyl-L-methionine</keyword>
<dbReference type="AlphaFoldDB" id="A0ABC8RWP5"/>
<comment type="similarity">
    <text evidence="5">Belongs to the class I-like SAM-binding methyltransferase superfamily. Cation-dependent O-methyltransferase family.</text>
</comment>
<evidence type="ECO:0000256" key="1">
    <source>
        <dbReference type="ARBA" id="ARBA00022603"/>
    </source>
</evidence>
<proteinExistence type="inferred from homology"/>
<dbReference type="Gene3D" id="3.40.50.150">
    <property type="entry name" value="Vaccinia Virus protein VP39"/>
    <property type="match status" value="1"/>
</dbReference>
<dbReference type="InterPro" id="IPR050362">
    <property type="entry name" value="Cation-dep_OMT"/>
</dbReference>
<dbReference type="PANTHER" id="PTHR10509:SF82">
    <property type="entry name" value="CAFFEOYL-COA O-METHYLTRANSFERASE-LIKE"/>
    <property type="match status" value="1"/>
</dbReference>
<gene>
    <name evidence="6" type="ORF">ILEXP_LOCUS16946</name>
</gene>
<dbReference type="EMBL" id="CAUOFW020001819">
    <property type="protein sequence ID" value="CAK9148952.1"/>
    <property type="molecule type" value="Genomic_DNA"/>
</dbReference>
<dbReference type="Pfam" id="PF01596">
    <property type="entry name" value="Methyltransf_3"/>
    <property type="match status" value="1"/>
</dbReference>
<keyword evidence="2" id="KW-0808">Transferase</keyword>
<protein>
    <submittedName>
        <fullName evidence="6">Uncharacterized protein</fullName>
    </submittedName>
</protein>
<evidence type="ECO:0000256" key="4">
    <source>
        <dbReference type="ARBA" id="ARBA00022733"/>
    </source>
</evidence>
<dbReference type="Proteomes" id="UP001642360">
    <property type="component" value="Unassembled WGS sequence"/>
</dbReference>
<dbReference type="GO" id="GO:0008168">
    <property type="term" value="F:methyltransferase activity"/>
    <property type="evidence" value="ECO:0007669"/>
    <property type="project" value="UniProtKB-KW"/>
</dbReference>
<reference evidence="6 7" key="1">
    <citation type="submission" date="2024-02" db="EMBL/GenBank/DDBJ databases">
        <authorList>
            <person name="Vignale AGUSTIN F."/>
            <person name="Sosa J E."/>
            <person name="Modenutti C."/>
        </authorList>
    </citation>
    <scope>NUCLEOTIDE SEQUENCE [LARGE SCALE GENOMIC DNA]</scope>
</reference>
<dbReference type="GO" id="GO:0032259">
    <property type="term" value="P:methylation"/>
    <property type="evidence" value="ECO:0007669"/>
    <property type="project" value="UniProtKB-KW"/>
</dbReference>
<evidence type="ECO:0000313" key="7">
    <source>
        <dbReference type="Proteomes" id="UP001642360"/>
    </source>
</evidence>
<name>A0ABC8RWP5_9AQUA</name>
<dbReference type="GO" id="GO:0009809">
    <property type="term" value="P:lignin biosynthetic process"/>
    <property type="evidence" value="ECO:0007669"/>
    <property type="project" value="UniProtKB-KW"/>
</dbReference>
<dbReference type="PANTHER" id="PTHR10509">
    <property type="entry name" value="O-METHYLTRANSFERASE-RELATED"/>
    <property type="match status" value="1"/>
</dbReference>
<sequence length="127" mass="14065">MSISWRPVFTLVNPSPEGVKGCYCYHPRAMMGTSPDSGQLMAMLLTLVNAKGQLKLEFSLATHCFLTALTIRMMARFSLLPIARLPIIKKAGVEHKINFIQSEALPVLDKLLETSDSEGSFDFAFVD</sequence>
<comment type="caution">
    <text evidence="6">The sequence shown here is derived from an EMBL/GenBank/DDBJ whole genome shotgun (WGS) entry which is preliminary data.</text>
</comment>
<keyword evidence="1" id="KW-0489">Methyltransferase</keyword>